<gene>
    <name evidence="1" type="ordered locus">MTR_2g079840</name>
</gene>
<name>A0A072VAZ9_MEDTR</name>
<reference evidence="1 3" key="2">
    <citation type="journal article" date="2014" name="BMC Genomics">
        <title>An improved genome release (version Mt4.0) for the model legume Medicago truncatula.</title>
        <authorList>
            <person name="Tang H."/>
            <person name="Krishnakumar V."/>
            <person name="Bidwell S."/>
            <person name="Rosen B."/>
            <person name="Chan A."/>
            <person name="Zhou S."/>
            <person name="Gentzbittel L."/>
            <person name="Childs K.L."/>
            <person name="Yandell M."/>
            <person name="Gundlach H."/>
            <person name="Mayer K.F."/>
            <person name="Schwartz D.C."/>
            <person name="Town C.D."/>
        </authorList>
    </citation>
    <scope>GENOME REANNOTATION</scope>
    <source>
        <strain evidence="1">A17</strain>
        <strain evidence="2 3">cv. Jemalong A17</strain>
    </source>
</reference>
<evidence type="ECO:0000313" key="3">
    <source>
        <dbReference type="Proteomes" id="UP000002051"/>
    </source>
</evidence>
<accession>A0A072VAZ9</accession>
<dbReference type="EMBL" id="CM001218">
    <property type="protein sequence ID" value="KEH38781.1"/>
    <property type="molecule type" value="Genomic_DNA"/>
</dbReference>
<reference evidence="1 3" key="1">
    <citation type="journal article" date="2011" name="Nature">
        <title>The Medicago genome provides insight into the evolution of rhizobial symbioses.</title>
        <authorList>
            <person name="Young N.D."/>
            <person name="Debelle F."/>
            <person name="Oldroyd G.E."/>
            <person name="Geurts R."/>
            <person name="Cannon S.B."/>
            <person name="Udvardi M.K."/>
            <person name="Benedito V.A."/>
            <person name="Mayer K.F."/>
            <person name="Gouzy J."/>
            <person name="Schoof H."/>
            <person name="Van de Peer Y."/>
            <person name="Proost S."/>
            <person name="Cook D.R."/>
            <person name="Meyers B.C."/>
            <person name="Spannagl M."/>
            <person name="Cheung F."/>
            <person name="De Mita S."/>
            <person name="Krishnakumar V."/>
            <person name="Gundlach H."/>
            <person name="Zhou S."/>
            <person name="Mudge J."/>
            <person name="Bharti A.K."/>
            <person name="Murray J.D."/>
            <person name="Naoumkina M.A."/>
            <person name="Rosen B."/>
            <person name="Silverstein K.A."/>
            <person name="Tang H."/>
            <person name="Rombauts S."/>
            <person name="Zhao P.X."/>
            <person name="Zhou P."/>
            <person name="Barbe V."/>
            <person name="Bardou P."/>
            <person name="Bechner M."/>
            <person name="Bellec A."/>
            <person name="Berger A."/>
            <person name="Berges H."/>
            <person name="Bidwell S."/>
            <person name="Bisseling T."/>
            <person name="Choisne N."/>
            <person name="Couloux A."/>
            <person name="Denny R."/>
            <person name="Deshpande S."/>
            <person name="Dai X."/>
            <person name="Doyle J.J."/>
            <person name="Dudez A.M."/>
            <person name="Farmer A.D."/>
            <person name="Fouteau S."/>
            <person name="Franken C."/>
            <person name="Gibelin C."/>
            <person name="Gish J."/>
            <person name="Goldstein S."/>
            <person name="Gonzalez A.J."/>
            <person name="Green P.J."/>
            <person name="Hallab A."/>
            <person name="Hartog M."/>
            <person name="Hua A."/>
            <person name="Humphray S.J."/>
            <person name="Jeong D.H."/>
            <person name="Jing Y."/>
            <person name="Jocker A."/>
            <person name="Kenton S.M."/>
            <person name="Kim D.J."/>
            <person name="Klee K."/>
            <person name="Lai H."/>
            <person name="Lang C."/>
            <person name="Lin S."/>
            <person name="Macmil S.L."/>
            <person name="Magdelenat G."/>
            <person name="Matthews L."/>
            <person name="McCorrison J."/>
            <person name="Monaghan E.L."/>
            <person name="Mun J.H."/>
            <person name="Najar F.Z."/>
            <person name="Nicholson C."/>
            <person name="Noirot C."/>
            <person name="O'Bleness M."/>
            <person name="Paule C.R."/>
            <person name="Poulain J."/>
            <person name="Prion F."/>
            <person name="Qin B."/>
            <person name="Qu C."/>
            <person name="Retzel E.F."/>
            <person name="Riddle C."/>
            <person name="Sallet E."/>
            <person name="Samain S."/>
            <person name="Samson N."/>
            <person name="Sanders I."/>
            <person name="Saurat O."/>
            <person name="Scarpelli C."/>
            <person name="Schiex T."/>
            <person name="Segurens B."/>
            <person name="Severin A.J."/>
            <person name="Sherrier D.J."/>
            <person name="Shi R."/>
            <person name="Sims S."/>
            <person name="Singer S.R."/>
            <person name="Sinharoy S."/>
            <person name="Sterck L."/>
            <person name="Viollet A."/>
            <person name="Wang B.B."/>
            <person name="Wang K."/>
            <person name="Wang M."/>
            <person name="Wang X."/>
            <person name="Warfsmann J."/>
            <person name="Weissenbach J."/>
            <person name="White D.D."/>
            <person name="White J.D."/>
            <person name="Wiley G.B."/>
            <person name="Wincker P."/>
            <person name="Xing Y."/>
            <person name="Yang L."/>
            <person name="Yao Z."/>
            <person name="Ying F."/>
            <person name="Zhai J."/>
            <person name="Zhou L."/>
            <person name="Zuber A."/>
            <person name="Denarie J."/>
            <person name="Dixon R.A."/>
            <person name="May G.D."/>
            <person name="Schwartz D.C."/>
            <person name="Rogers J."/>
            <person name="Quetier F."/>
            <person name="Town C.D."/>
            <person name="Roe B.A."/>
        </authorList>
    </citation>
    <scope>NUCLEOTIDE SEQUENCE [LARGE SCALE GENOMIC DNA]</scope>
    <source>
        <strain evidence="1">A17</strain>
        <strain evidence="2 3">cv. Jemalong A17</strain>
    </source>
</reference>
<evidence type="ECO:0000313" key="1">
    <source>
        <dbReference type="EMBL" id="KEH38781.1"/>
    </source>
</evidence>
<proteinExistence type="predicted"/>
<dbReference type="HOGENOM" id="CLU_913277_0_0_1"/>
<keyword evidence="3" id="KW-1185">Reference proteome</keyword>
<dbReference type="STRING" id="3880.A0A072VAZ9"/>
<organism evidence="1 3">
    <name type="scientific">Medicago truncatula</name>
    <name type="common">Barrel medic</name>
    <name type="synonym">Medicago tribuloides</name>
    <dbReference type="NCBI Taxonomy" id="3880"/>
    <lineage>
        <taxon>Eukaryota</taxon>
        <taxon>Viridiplantae</taxon>
        <taxon>Streptophyta</taxon>
        <taxon>Embryophyta</taxon>
        <taxon>Tracheophyta</taxon>
        <taxon>Spermatophyta</taxon>
        <taxon>Magnoliopsida</taxon>
        <taxon>eudicotyledons</taxon>
        <taxon>Gunneridae</taxon>
        <taxon>Pentapetalae</taxon>
        <taxon>rosids</taxon>
        <taxon>fabids</taxon>
        <taxon>Fabales</taxon>
        <taxon>Fabaceae</taxon>
        <taxon>Papilionoideae</taxon>
        <taxon>50 kb inversion clade</taxon>
        <taxon>NPAAA clade</taxon>
        <taxon>Hologalegina</taxon>
        <taxon>IRL clade</taxon>
        <taxon>Trifolieae</taxon>
        <taxon>Medicago</taxon>
    </lineage>
</organism>
<evidence type="ECO:0000313" key="2">
    <source>
        <dbReference type="EnsemblPlants" id="KEH38781"/>
    </source>
</evidence>
<protein>
    <submittedName>
        <fullName evidence="1 2">Uncharacterized protein</fullName>
    </submittedName>
</protein>
<dbReference type="EnsemblPlants" id="KEH38781">
    <property type="protein sequence ID" value="KEH38781"/>
    <property type="gene ID" value="MTR_2g079840"/>
</dbReference>
<reference evidence="2" key="3">
    <citation type="submission" date="2015-04" db="UniProtKB">
        <authorList>
            <consortium name="EnsemblPlants"/>
        </authorList>
    </citation>
    <scope>IDENTIFICATION</scope>
    <source>
        <strain evidence="2">cv. Jemalong A17</strain>
    </source>
</reference>
<dbReference type="AlphaFoldDB" id="A0A072VAZ9"/>
<dbReference type="Proteomes" id="UP000002051">
    <property type="component" value="Chromosome 2"/>
</dbReference>
<sequence>MGFNDLFAFNLTMLDKQGWNFLTEPDSFVARIFKARYFSSHTYLTTPFDHNPIYVWRNILRARFIVFGGARWSVGSEFSISILNDPWLSNGECIDESIVELIFSVVRQVFSVDIAAKILNMPLIAQVQDDRLIWKAEKNGRYTVCGAYRLCIDELIDSSHLRRILGAIQHVIQSTTSTAETILLLLNMLSAKQNQQLVSDMVVERAKNLVDDWHLANASSIAAPAIQPQAHQPHGGEHSVASLDTTSSTAAAASNCCNRLLSVLTEPELAFVFRIVKVFVLAKVVSFPCIYPVCVGEAFGLHSAM</sequence>